<dbReference type="InterPro" id="IPR036291">
    <property type="entry name" value="NAD(P)-bd_dom_sf"/>
</dbReference>
<dbReference type="Gene3D" id="3.40.50.720">
    <property type="entry name" value="NAD(P)-binding Rossmann-like Domain"/>
    <property type="match status" value="1"/>
</dbReference>
<dbReference type="InterPro" id="IPR050259">
    <property type="entry name" value="SDR"/>
</dbReference>
<evidence type="ECO:0000259" key="4">
    <source>
        <dbReference type="SMART" id="SM00822"/>
    </source>
</evidence>
<dbReference type="RefSeq" id="WP_046006439.1">
    <property type="nucleotide sequence ID" value="NZ_JXYA01000046.1"/>
</dbReference>
<dbReference type="PRINTS" id="PR00080">
    <property type="entry name" value="SDRFAMILY"/>
</dbReference>
<name>A0A0F4QH95_9GAMM</name>
<dbReference type="CDD" id="cd05333">
    <property type="entry name" value="BKR_SDR_c"/>
    <property type="match status" value="1"/>
</dbReference>
<organism evidence="5 6">
    <name type="scientific">Pseudoalteromonas rubra</name>
    <dbReference type="NCBI Taxonomy" id="43658"/>
    <lineage>
        <taxon>Bacteria</taxon>
        <taxon>Pseudomonadati</taxon>
        <taxon>Pseudomonadota</taxon>
        <taxon>Gammaproteobacteria</taxon>
        <taxon>Alteromonadales</taxon>
        <taxon>Pseudoalteromonadaceae</taxon>
        <taxon>Pseudoalteromonas</taxon>
    </lineage>
</organism>
<dbReference type="SUPFAM" id="SSF51735">
    <property type="entry name" value="NAD(P)-binding Rossmann-fold domains"/>
    <property type="match status" value="1"/>
</dbReference>
<protein>
    <submittedName>
        <fullName evidence="5">3-ketoacyl-ACP reductase</fullName>
        <ecNumber evidence="5">1.1.1.36</ecNumber>
    </submittedName>
</protein>
<dbReference type="OrthoDB" id="9804774at2"/>
<proteinExistence type="inferred from homology"/>
<sequence>MESKKIAVVTGALGGIGSAIVKELVNANCFVVAVASPRRTSADIDAWLNEQSINPAAVHGIFLDVTDHEACQQQLNDVIDEFGRIDILVNNAGITRDTSFKKMTLTQWQEVIDTNFNSMFNMTHPVFAHMCANKSGRIINISSVNGQKGQFGQANYSAAKAGMIGFSKALAYEGARAGVTVNVVAPGYTATPMVEKMRDDVLESIKAQVPMQRLATPTEVAQSVAYLASEQAAYITGETLAINGGLYMN</sequence>
<dbReference type="Pfam" id="PF00106">
    <property type="entry name" value="adh_short"/>
    <property type="match status" value="1"/>
</dbReference>
<dbReference type="InterPro" id="IPR020904">
    <property type="entry name" value="Sc_DH/Rdtase_CS"/>
</dbReference>
<dbReference type="NCBIfam" id="TIGR01829">
    <property type="entry name" value="AcAcCoA_reduct"/>
    <property type="match status" value="1"/>
</dbReference>
<dbReference type="SMART" id="SM00822">
    <property type="entry name" value="PKS_KR"/>
    <property type="match status" value="1"/>
</dbReference>
<comment type="caution">
    <text evidence="5">The sequence shown here is derived from an EMBL/GenBank/DDBJ whole genome shotgun (WGS) entry which is preliminary data.</text>
</comment>
<dbReference type="Proteomes" id="UP000033452">
    <property type="component" value="Unassembled WGS sequence"/>
</dbReference>
<dbReference type="PRINTS" id="PR00081">
    <property type="entry name" value="GDHRDH"/>
</dbReference>
<reference evidence="5 6" key="1">
    <citation type="journal article" date="2015" name="BMC Genomics">
        <title>Genome mining reveals unlocked bioactive potential of marine Gram-negative bacteria.</title>
        <authorList>
            <person name="Machado H."/>
            <person name="Sonnenschein E.C."/>
            <person name="Melchiorsen J."/>
            <person name="Gram L."/>
        </authorList>
    </citation>
    <scope>NUCLEOTIDE SEQUENCE [LARGE SCALE GENOMIC DNA]</scope>
    <source>
        <strain evidence="5 6">S2471</strain>
    </source>
</reference>
<dbReference type="PROSITE" id="PS00061">
    <property type="entry name" value="ADH_SHORT"/>
    <property type="match status" value="1"/>
</dbReference>
<dbReference type="GO" id="GO:0005737">
    <property type="term" value="C:cytoplasm"/>
    <property type="evidence" value="ECO:0007669"/>
    <property type="project" value="InterPro"/>
</dbReference>
<evidence type="ECO:0000313" key="6">
    <source>
        <dbReference type="Proteomes" id="UP000033452"/>
    </source>
</evidence>
<dbReference type="NCBIfam" id="NF009466">
    <property type="entry name" value="PRK12826.1-2"/>
    <property type="match status" value="1"/>
</dbReference>
<dbReference type="FunFam" id="3.40.50.720:FF:000173">
    <property type="entry name" value="3-oxoacyl-[acyl-carrier protein] reductase"/>
    <property type="match status" value="1"/>
</dbReference>
<dbReference type="EMBL" id="JXYA01000046">
    <property type="protein sequence ID" value="KJZ06660.1"/>
    <property type="molecule type" value="Genomic_DNA"/>
</dbReference>
<accession>A0A0F4QH95</accession>
<evidence type="ECO:0000256" key="3">
    <source>
        <dbReference type="RuleBase" id="RU000363"/>
    </source>
</evidence>
<dbReference type="NCBIfam" id="NF009464">
    <property type="entry name" value="PRK12824.1"/>
    <property type="match status" value="1"/>
</dbReference>
<evidence type="ECO:0000256" key="2">
    <source>
        <dbReference type="ARBA" id="ARBA00023002"/>
    </source>
</evidence>
<gene>
    <name evidence="5" type="ORF">TW77_18380</name>
</gene>
<dbReference type="InterPro" id="IPR011283">
    <property type="entry name" value="Acetoacetyl-CoA_reductase"/>
</dbReference>
<dbReference type="AlphaFoldDB" id="A0A0F4QH95"/>
<feature type="domain" description="Ketoreductase" evidence="4">
    <location>
        <begin position="5"/>
        <end position="191"/>
    </location>
</feature>
<dbReference type="InterPro" id="IPR057326">
    <property type="entry name" value="KR_dom"/>
</dbReference>
<dbReference type="EC" id="1.1.1.36" evidence="5"/>
<dbReference type="PANTHER" id="PTHR42879">
    <property type="entry name" value="3-OXOACYL-(ACYL-CARRIER-PROTEIN) REDUCTASE"/>
    <property type="match status" value="1"/>
</dbReference>
<dbReference type="GO" id="GO:0042619">
    <property type="term" value="P:poly-hydroxybutyrate biosynthetic process"/>
    <property type="evidence" value="ECO:0007669"/>
    <property type="project" value="InterPro"/>
</dbReference>
<dbReference type="PATRIC" id="fig|43658.5.peg.3888"/>
<dbReference type="GO" id="GO:0018454">
    <property type="term" value="F:acetoacetyl-CoA reductase activity"/>
    <property type="evidence" value="ECO:0007669"/>
    <property type="project" value="UniProtKB-EC"/>
</dbReference>
<evidence type="ECO:0000256" key="1">
    <source>
        <dbReference type="ARBA" id="ARBA00006484"/>
    </source>
</evidence>
<dbReference type="GO" id="GO:0032787">
    <property type="term" value="P:monocarboxylic acid metabolic process"/>
    <property type="evidence" value="ECO:0007669"/>
    <property type="project" value="UniProtKB-ARBA"/>
</dbReference>
<evidence type="ECO:0000313" key="5">
    <source>
        <dbReference type="EMBL" id="KJZ06660.1"/>
    </source>
</evidence>
<keyword evidence="2 5" id="KW-0560">Oxidoreductase</keyword>
<dbReference type="PANTHER" id="PTHR42879:SF2">
    <property type="entry name" value="3-OXOACYL-[ACYL-CARRIER-PROTEIN] REDUCTASE FABG"/>
    <property type="match status" value="1"/>
</dbReference>
<keyword evidence="6" id="KW-1185">Reference proteome</keyword>
<comment type="similarity">
    <text evidence="1 3">Belongs to the short-chain dehydrogenases/reductases (SDR) family.</text>
</comment>
<dbReference type="InterPro" id="IPR002347">
    <property type="entry name" value="SDR_fam"/>
</dbReference>